<dbReference type="InterPro" id="IPR005106">
    <property type="entry name" value="Asp/hSer_DH_NAD-bd"/>
</dbReference>
<keyword evidence="2" id="KW-0969">Cilium</keyword>
<comment type="caution">
    <text evidence="2">The sequence shown here is derived from an EMBL/GenBank/DDBJ whole genome shotgun (WGS) entry which is preliminary data.</text>
</comment>
<dbReference type="Proteomes" id="UP000778970">
    <property type="component" value="Unassembled WGS sequence"/>
</dbReference>
<dbReference type="InterPro" id="IPR036291">
    <property type="entry name" value="NAD(P)-bd_dom_sf"/>
</dbReference>
<dbReference type="Pfam" id="PF21135">
    <property type="entry name" value="DRL_cat"/>
    <property type="match status" value="1"/>
</dbReference>
<name>A0A934QHP9_9PROT</name>
<evidence type="ECO:0000259" key="1">
    <source>
        <dbReference type="SMART" id="SM00858"/>
    </source>
</evidence>
<dbReference type="GO" id="GO:0050661">
    <property type="term" value="F:NADP binding"/>
    <property type="evidence" value="ECO:0007669"/>
    <property type="project" value="InterPro"/>
</dbReference>
<keyword evidence="2" id="KW-0282">Flagellum</keyword>
<reference evidence="2" key="2">
    <citation type="journal article" date="2020" name="Microorganisms">
        <title>Osmotic Adaptation and Compatible Solute Biosynthesis of Phototrophic Bacteria as Revealed from Genome Analyses.</title>
        <authorList>
            <person name="Imhoff J.F."/>
            <person name="Rahn T."/>
            <person name="Kunzel S."/>
            <person name="Keller A."/>
            <person name="Neulinger S.C."/>
        </authorList>
    </citation>
    <scope>NUCLEOTIDE SEQUENCE</scope>
    <source>
        <strain evidence="2">DSM 9154</strain>
    </source>
</reference>
<dbReference type="AlphaFoldDB" id="A0A934QHP9"/>
<accession>A0A934QHP9</accession>
<dbReference type="GO" id="GO:0016491">
    <property type="term" value="F:oxidoreductase activity"/>
    <property type="evidence" value="ECO:0007669"/>
    <property type="project" value="InterPro"/>
</dbReference>
<dbReference type="SMART" id="SM00858">
    <property type="entry name" value="SAF"/>
    <property type="match status" value="1"/>
</dbReference>
<evidence type="ECO:0000313" key="3">
    <source>
        <dbReference type="Proteomes" id="UP000778970"/>
    </source>
</evidence>
<dbReference type="CDD" id="cd11616">
    <property type="entry name" value="SAF_DH_OX_like"/>
    <property type="match status" value="1"/>
</dbReference>
<dbReference type="InterPro" id="IPR048423">
    <property type="entry name" value="DRL_cat"/>
</dbReference>
<dbReference type="PANTHER" id="PTHR37850">
    <property type="entry name" value="STRU PROTEIN"/>
    <property type="match status" value="1"/>
</dbReference>
<proteinExistence type="predicted"/>
<organism evidence="2 3">
    <name type="scientific">Rhodovibrio salinarum</name>
    <dbReference type="NCBI Taxonomy" id="1087"/>
    <lineage>
        <taxon>Bacteria</taxon>
        <taxon>Pseudomonadati</taxon>
        <taxon>Pseudomonadota</taxon>
        <taxon>Alphaproteobacteria</taxon>
        <taxon>Rhodospirillales</taxon>
        <taxon>Rhodovibrionaceae</taxon>
        <taxon>Rhodovibrio</taxon>
    </lineage>
</organism>
<gene>
    <name evidence="2" type="ORF">CKO21_05700</name>
</gene>
<keyword evidence="3" id="KW-1185">Reference proteome</keyword>
<evidence type="ECO:0000313" key="2">
    <source>
        <dbReference type="EMBL" id="MBK1696735.1"/>
    </source>
</evidence>
<dbReference type="Gene3D" id="3.40.50.720">
    <property type="entry name" value="NAD(P)-binding Rossmann-like Domain"/>
    <property type="match status" value="1"/>
</dbReference>
<reference evidence="2" key="1">
    <citation type="submission" date="2017-08" db="EMBL/GenBank/DDBJ databases">
        <authorList>
            <person name="Imhoff J.F."/>
            <person name="Rahn T."/>
            <person name="Kuenzel S."/>
            <person name="Neulinger S.C."/>
        </authorList>
    </citation>
    <scope>NUCLEOTIDE SEQUENCE</scope>
    <source>
        <strain evidence="2">DSM 9154</strain>
    </source>
</reference>
<dbReference type="PANTHER" id="PTHR37850:SF3">
    <property type="entry name" value="BLR7815 PROTEIN"/>
    <property type="match status" value="1"/>
</dbReference>
<dbReference type="InterPro" id="IPR013974">
    <property type="entry name" value="SAF"/>
</dbReference>
<dbReference type="Pfam" id="PF08666">
    <property type="entry name" value="SAF"/>
    <property type="match status" value="1"/>
</dbReference>
<feature type="domain" description="SAF" evidence="1">
    <location>
        <begin position="360"/>
        <end position="425"/>
    </location>
</feature>
<protein>
    <submittedName>
        <fullName evidence="2">Flagellar biosynthesis protein FlgA</fullName>
    </submittedName>
</protein>
<dbReference type="RefSeq" id="WP_027287221.1">
    <property type="nucleotide sequence ID" value="NZ_NRRE01000020.1"/>
</dbReference>
<dbReference type="SUPFAM" id="SSF51735">
    <property type="entry name" value="NAD(P)-binding Rossmann-fold domains"/>
    <property type="match status" value="1"/>
</dbReference>
<dbReference type="Pfam" id="PF03447">
    <property type="entry name" value="NAD_binding_3"/>
    <property type="match status" value="1"/>
</dbReference>
<sequence>MNLYRMLRQRAQAGRPVTVGLIGAGKFGTMFLAQARQTPGLHVLGVADTNPKSAHGALSEGGFTPDRLADGFDAARRDGTTAVVEDADRLIAADGLDVVVEATGNPAAGIRHARACVAHGRHLVNVNVEADALCGPLLAREFSQAGLVYSLAYGDQPAIICELVDWARACGLPVIAAGKGTKYLETFHLSTPDTVWDLYGIARETAERAGMNAQMFNSFIDGTKSGIEMAAVANACDLGVPPDGLAFPPCSVDDLAHVLRPPEVGGRLHHAGQVEVVSSLERDGRPIDRDLRWGVYVTFAAPSNYTRACFREYGLVTDVSGTYSALYRPYHLIGLELGISVASAALRGEPTGAPETFRGDVVAVAKRDLKAGERLDGEGGYCVWGRLMPAEDSLASGALPIGLAHGLTLTQDVPQGTAVPRAAVQLDLTDCAVAARAEMERAFAPQQVAR</sequence>
<dbReference type="EMBL" id="NRRE01000020">
    <property type="protein sequence ID" value="MBK1696735.1"/>
    <property type="molecule type" value="Genomic_DNA"/>
</dbReference>
<keyword evidence="2" id="KW-0966">Cell projection</keyword>